<dbReference type="AlphaFoldDB" id="A0A1I7H578"/>
<feature type="compositionally biased region" description="Basic and acidic residues" evidence="1">
    <location>
        <begin position="1025"/>
        <end position="1050"/>
    </location>
</feature>
<gene>
    <name evidence="3" type="ORF">SAMN05216508_11228</name>
</gene>
<proteinExistence type="predicted"/>
<accession>A0A1I7H578</accession>
<sequence length="1094" mass="121425">MEKWRKRDRTPALFVVVLILIAIVSVCTGKVYAAEGSGNAARGGARAENYRSAHGHYSTWEHMNKAFWVPNEYANGIQQTSKKLDGRTPTYSAFGESFQGDKIHGALDRIAGDARDGKLDQRVRTSYVWRSPEKIVGFNLEKIRKGEAGVRIGNLKIYNNREKKFDYIDMKITIMNWTEPNVERSMKYVFISRHAMPHTFVYGTGDLDLKYEFFRAGTDTKYPISSNLTFGDIDAGQTVTFRGAKAPAYLCVAHDTNLDFAASEESATFGQGTRNWEEHDNDPKDACGFYFKDESAFRLRFGTSRGGSGYWSYYFINAYGMADLEPNEPYKRVSDSDEENVTGNRLLRPDEVYTIDVSHQVGAGYAPSTYFDQYVLSDELEDVLQPVDAVVLQDGVNSSGFRIAVDGQKVTAAAMDGALDNADFYDHLYTLRIQVKINTDKYPTQESLRTLTSRYGEKKPLLSEDGLTLRMLDQGELKVHTRTGHTYRKTTNETVTEVGLPGAEDGPKNPGILVTKSAEPYEFQVGDHIPYRVTFTQKNPKAEAYRVYVKDTDFPNGFRIDPESLSVSGASGKYEVAVTENGNGFEYRADHLKYGETVTLTFTGTADRTLNGTVMKNTVTAGAWGVPEKTASETVYINSPKMHVTKQASKTTGDPSGKYSTGDTISYTAEITQINGGCFMRDICAADTIETKGVSLQKGSVEAEDENGRSMEKGKDYELKYDYDKEGALKGFTVRFLGEYRNMGGPDGTIPATEDPRGRTAAYRTKTDYENLALKRRITLSYSVVVDDEKLGGDVVKNRITVPATLNTNGDLIRDDDKIPSGGDSDENTAGIKGPVLKITKSSDKGIYHPGDTAMYTLELRQIRDNVLAKNVTFTDQFDSKAGVYDLSKARVTMEDKDITRDCSFRKNEAGNGFRLETHHDLPFGVTMRVTYPVKIPENAGKGDKFRNVIIGASDNGEPVKTDHNVTVDVPDPAPGKEDPKPNGNDPAGKTDKPGQNQPGKQDNPAQNNPPQNQTVKPDNPAPDQAKKPDKSKEETVEKTKTQKSRDDGKGPLVQTGERFDMRRHVLIISGAAVVLMLVCMLAFREKRRTSKRK</sequence>
<keyword evidence="2" id="KW-1133">Transmembrane helix</keyword>
<evidence type="ECO:0000313" key="3">
    <source>
        <dbReference type="EMBL" id="SFU55854.1"/>
    </source>
</evidence>
<feature type="region of interest" description="Disordered" evidence="1">
    <location>
        <begin position="813"/>
        <end position="832"/>
    </location>
</feature>
<feature type="region of interest" description="Disordered" evidence="1">
    <location>
        <begin position="954"/>
        <end position="1056"/>
    </location>
</feature>
<protein>
    <submittedName>
        <fullName evidence="3">Fimbrial isopeptide formation D2 domain-containing protein</fullName>
    </submittedName>
</protein>
<evidence type="ECO:0000256" key="1">
    <source>
        <dbReference type="SAM" id="MobiDB-lite"/>
    </source>
</evidence>
<dbReference type="OrthoDB" id="2065412at2"/>
<name>A0A1I7H578_9FIRM</name>
<feature type="compositionally biased region" description="Low complexity" evidence="1">
    <location>
        <begin position="1002"/>
        <end position="1014"/>
    </location>
</feature>
<keyword evidence="2" id="KW-0472">Membrane</keyword>
<dbReference type="EMBL" id="FPBT01000012">
    <property type="protein sequence ID" value="SFU55854.1"/>
    <property type="molecule type" value="Genomic_DNA"/>
</dbReference>
<reference evidence="3 4" key="1">
    <citation type="submission" date="2016-10" db="EMBL/GenBank/DDBJ databases">
        <authorList>
            <person name="de Groot N.N."/>
        </authorList>
    </citation>
    <scope>NUCLEOTIDE SEQUENCE [LARGE SCALE GENOMIC DNA]</scope>
    <source>
        <strain evidence="3 4">KHGC13</strain>
    </source>
</reference>
<keyword evidence="4" id="KW-1185">Reference proteome</keyword>
<dbReference type="Gene3D" id="2.60.40.740">
    <property type="match status" value="1"/>
</dbReference>
<feature type="transmembrane region" description="Helical" evidence="2">
    <location>
        <begin position="1065"/>
        <end position="1084"/>
    </location>
</feature>
<dbReference type="RefSeq" id="WP_090471232.1">
    <property type="nucleotide sequence ID" value="NZ_FOWF01000013.1"/>
</dbReference>
<keyword evidence="2" id="KW-0812">Transmembrane</keyword>
<dbReference type="STRING" id="155865.SAMN05216515_11331"/>
<dbReference type="Proteomes" id="UP000198817">
    <property type="component" value="Unassembled WGS sequence"/>
</dbReference>
<organism evidence="3 4">
    <name type="scientific">Eubacterium pyruvativorans</name>
    <dbReference type="NCBI Taxonomy" id="155865"/>
    <lineage>
        <taxon>Bacteria</taxon>
        <taxon>Bacillati</taxon>
        <taxon>Bacillota</taxon>
        <taxon>Clostridia</taxon>
        <taxon>Eubacteriales</taxon>
        <taxon>Eubacteriaceae</taxon>
        <taxon>Eubacterium</taxon>
    </lineage>
</organism>
<evidence type="ECO:0000256" key="2">
    <source>
        <dbReference type="SAM" id="Phobius"/>
    </source>
</evidence>
<evidence type="ECO:0000313" key="4">
    <source>
        <dbReference type="Proteomes" id="UP000198817"/>
    </source>
</evidence>